<keyword evidence="3" id="KW-1185">Reference proteome</keyword>
<feature type="region of interest" description="Disordered" evidence="1">
    <location>
        <begin position="54"/>
        <end position="74"/>
    </location>
</feature>
<organism evidence="2 3">
    <name type="scientific">Trichostrongylus colubriformis</name>
    <name type="common">Black scour worm</name>
    <dbReference type="NCBI Taxonomy" id="6319"/>
    <lineage>
        <taxon>Eukaryota</taxon>
        <taxon>Metazoa</taxon>
        <taxon>Ecdysozoa</taxon>
        <taxon>Nematoda</taxon>
        <taxon>Chromadorea</taxon>
        <taxon>Rhabditida</taxon>
        <taxon>Rhabditina</taxon>
        <taxon>Rhabditomorpha</taxon>
        <taxon>Strongyloidea</taxon>
        <taxon>Trichostrongylidae</taxon>
        <taxon>Trichostrongylus</taxon>
    </lineage>
</organism>
<protein>
    <submittedName>
        <fullName evidence="2">Uncharacterized protein</fullName>
    </submittedName>
</protein>
<evidence type="ECO:0000313" key="3">
    <source>
        <dbReference type="Proteomes" id="UP001331761"/>
    </source>
</evidence>
<proteinExistence type="predicted"/>
<name>A0AAN8FH81_TRICO</name>
<feature type="non-terminal residue" evidence="2">
    <location>
        <position position="98"/>
    </location>
</feature>
<evidence type="ECO:0000256" key="1">
    <source>
        <dbReference type="SAM" id="MobiDB-lite"/>
    </source>
</evidence>
<dbReference type="AlphaFoldDB" id="A0AAN8FH81"/>
<reference evidence="2 3" key="1">
    <citation type="submission" date="2019-10" db="EMBL/GenBank/DDBJ databases">
        <title>Assembly and Annotation for the nematode Trichostrongylus colubriformis.</title>
        <authorList>
            <person name="Martin J."/>
        </authorList>
    </citation>
    <scope>NUCLEOTIDE SEQUENCE [LARGE SCALE GENOMIC DNA]</scope>
    <source>
        <strain evidence="2">G859</strain>
        <tissue evidence="2">Whole worm</tissue>
    </source>
</reference>
<accession>A0AAN8FH81</accession>
<dbReference type="EMBL" id="WIXE01008907">
    <property type="protein sequence ID" value="KAK5978885.1"/>
    <property type="molecule type" value="Genomic_DNA"/>
</dbReference>
<gene>
    <name evidence="2" type="ORF">GCK32_019561</name>
</gene>
<sequence length="98" mass="11372">MSGEMPMNIPSVISRKRPLSDATLEMNTPKREYYPQQFHPYPYMNMMTPPPMFQTPPFSIRGDENHQPPPFMSGEFCPPVGSIFNEMQMHMNAPYTPF</sequence>
<comment type="caution">
    <text evidence="2">The sequence shown here is derived from an EMBL/GenBank/DDBJ whole genome shotgun (WGS) entry which is preliminary data.</text>
</comment>
<dbReference type="Proteomes" id="UP001331761">
    <property type="component" value="Unassembled WGS sequence"/>
</dbReference>
<evidence type="ECO:0000313" key="2">
    <source>
        <dbReference type="EMBL" id="KAK5978885.1"/>
    </source>
</evidence>